<organism evidence="2 3">
    <name type="scientific">Breznakiella homolactica</name>
    <dbReference type="NCBI Taxonomy" id="2798577"/>
    <lineage>
        <taxon>Bacteria</taxon>
        <taxon>Pseudomonadati</taxon>
        <taxon>Spirochaetota</taxon>
        <taxon>Spirochaetia</taxon>
        <taxon>Spirochaetales</taxon>
        <taxon>Breznakiellaceae</taxon>
        <taxon>Breznakiella</taxon>
    </lineage>
</organism>
<dbReference type="SUPFAM" id="SSF47090">
    <property type="entry name" value="PGBD-like"/>
    <property type="match status" value="1"/>
</dbReference>
<feature type="domain" description="Peptidoglycan binding-like" evidence="1">
    <location>
        <begin position="35"/>
        <end position="91"/>
    </location>
</feature>
<dbReference type="KEGG" id="bhc:JFL75_17785"/>
<dbReference type="EMBL" id="CP067089">
    <property type="protein sequence ID" value="QQO08756.1"/>
    <property type="molecule type" value="Genomic_DNA"/>
</dbReference>
<dbReference type="InterPro" id="IPR002477">
    <property type="entry name" value="Peptidoglycan-bd-like"/>
</dbReference>
<dbReference type="Proteomes" id="UP000595917">
    <property type="component" value="Chromosome"/>
</dbReference>
<protein>
    <submittedName>
        <fullName evidence="2">Peptidoglycan-binding protein</fullName>
    </submittedName>
</protein>
<dbReference type="InterPro" id="IPR036366">
    <property type="entry name" value="PGBDSf"/>
</dbReference>
<dbReference type="Pfam" id="PF01471">
    <property type="entry name" value="PG_binding_1"/>
    <property type="match status" value="1"/>
</dbReference>
<reference evidence="2" key="1">
    <citation type="submission" date="2021-01" db="EMBL/GenBank/DDBJ databases">
        <title>Description of Breznakiella homolactica.</title>
        <authorList>
            <person name="Song Y."/>
            <person name="Brune A."/>
        </authorList>
    </citation>
    <scope>NUCLEOTIDE SEQUENCE</scope>
    <source>
        <strain evidence="2">RmG30</strain>
    </source>
</reference>
<dbReference type="AlphaFoldDB" id="A0A7T7XLZ4"/>
<dbReference type="InterPro" id="IPR036365">
    <property type="entry name" value="PGBD-like_sf"/>
</dbReference>
<evidence type="ECO:0000313" key="2">
    <source>
        <dbReference type="EMBL" id="QQO08756.1"/>
    </source>
</evidence>
<accession>A0A7T7XLZ4</accession>
<gene>
    <name evidence="2" type="ORF">JFL75_17785</name>
</gene>
<dbReference type="Gene3D" id="1.10.101.10">
    <property type="entry name" value="PGBD-like superfamily/PGBD"/>
    <property type="match status" value="1"/>
</dbReference>
<name>A0A7T7XLZ4_9SPIR</name>
<sequence>MLKYGFAFLFFNAAFLLFSQGYSRTIELTNHRMYGSDILKLQRKLVEYGFTEIGEIDGYYGPLTANVISKIQFFLGFEPNGKVEKKLWDSLFSEPNKELLEKIQLVSGYDQNVLRKISESRMGYSTEGGYIDTYFDGNTARKTDLFLFGEMGKAEYCLYYFDSDAFFIIEKKYYYHMPETDEEMEGYTSLYQYLFSEENLRKTIMESTIYYKDQNGLFQINEGNLEETSFDLNWLMRMVEHNNDA</sequence>
<evidence type="ECO:0000313" key="3">
    <source>
        <dbReference type="Proteomes" id="UP000595917"/>
    </source>
</evidence>
<keyword evidence="3" id="KW-1185">Reference proteome</keyword>
<proteinExistence type="predicted"/>
<evidence type="ECO:0000259" key="1">
    <source>
        <dbReference type="Pfam" id="PF01471"/>
    </source>
</evidence>
<dbReference type="RefSeq" id="WP_215626062.1">
    <property type="nucleotide sequence ID" value="NZ_CP067089.2"/>
</dbReference>